<keyword evidence="5" id="KW-0812">Transmembrane</keyword>
<evidence type="ECO:0000256" key="14">
    <source>
        <dbReference type="ARBA" id="ARBA00049169"/>
    </source>
</evidence>
<feature type="chain" id="PRO_5005527477" description="procollagen-proline 4-dioxygenase" evidence="15">
    <location>
        <begin position="29"/>
        <end position="330"/>
    </location>
</feature>
<comment type="caution">
    <text evidence="18">The sequence shown here is derived from an EMBL/GenBank/DDBJ whole genome shotgun (WGS) entry which is preliminary data.</text>
</comment>
<keyword evidence="12" id="KW-0472">Membrane</keyword>
<comment type="subcellular location">
    <subcellularLocation>
        <location evidence="2">Endoplasmic reticulum membrane</location>
        <topology evidence="2">Single-pass type II membrane protein</topology>
    </subcellularLocation>
</comment>
<evidence type="ECO:0000259" key="17">
    <source>
        <dbReference type="PROSITE" id="PS51670"/>
    </source>
</evidence>
<dbReference type="SMART" id="SM00254">
    <property type="entry name" value="ShKT"/>
    <property type="match status" value="1"/>
</dbReference>
<evidence type="ECO:0000256" key="4">
    <source>
        <dbReference type="ARBA" id="ARBA00012269"/>
    </source>
</evidence>
<organism evidence="18 19">
    <name type="scientific">Zostera marina</name>
    <name type="common">Eelgrass</name>
    <dbReference type="NCBI Taxonomy" id="29655"/>
    <lineage>
        <taxon>Eukaryota</taxon>
        <taxon>Viridiplantae</taxon>
        <taxon>Streptophyta</taxon>
        <taxon>Embryophyta</taxon>
        <taxon>Tracheophyta</taxon>
        <taxon>Spermatophyta</taxon>
        <taxon>Magnoliopsida</taxon>
        <taxon>Liliopsida</taxon>
        <taxon>Zosteraceae</taxon>
        <taxon>Zostera</taxon>
    </lineage>
</organism>
<keyword evidence="13" id="KW-0325">Glycoprotein</keyword>
<dbReference type="InterPro" id="IPR003582">
    <property type="entry name" value="ShKT_dom"/>
</dbReference>
<evidence type="ECO:0000256" key="8">
    <source>
        <dbReference type="ARBA" id="ARBA00022968"/>
    </source>
</evidence>
<evidence type="ECO:0000256" key="6">
    <source>
        <dbReference type="ARBA" id="ARBA00022723"/>
    </source>
</evidence>
<dbReference type="STRING" id="29655.A0A0K9P078"/>
<dbReference type="InterPro" id="IPR006620">
    <property type="entry name" value="Pro_4_hyd_alph"/>
</dbReference>
<dbReference type="GO" id="GO:0005506">
    <property type="term" value="F:iron ion binding"/>
    <property type="evidence" value="ECO:0007669"/>
    <property type="project" value="InterPro"/>
</dbReference>
<dbReference type="PROSITE" id="PS51670">
    <property type="entry name" value="SHKT"/>
    <property type="match status" value="1"/>
</dbReference>
<keyword evidence="11" id="KW-0408">Iron</keyword>
<proteinExistence type="inferred from homology"/>
<keyword evidence="15" id="KW-0732">Signal</keyword>
<dbReference type="OMA" id="ARCSDDN"/>
<feature type="domain" description="ShKT" evidence="17">
    <location>
        <begin position="282"/>
        <end position="322"/>
    </location>
</feature>
<feature type="signal peptide" evidence="15">
    <location>
        <begin position="1"/>
        <end position="28"/>
    </location>
</feature>
<accession>A0A0K9P078</accession>
<evidence type="ECO:0000256" key="9">
    <source>
        <dbReference type="ARBA" id="ARBA00022989"/>
    </source>
</evidence>
<comment type="cofactor">
    <cofactor evidence="1">
        <name>L-ascorbate</name>
        <dbReference type="ChEBI" id="CHEBI:38290"/>
    </cofactor>
</comment>
<evidence type="ECO:0000256" key="13">
    <source>
        <dbReference type="ARBA" id="ARBA00023180"/>
    </source>
</evidence>
<sequence length="330" mass="36582">MAGPKLPSFSFLVFLFVFALFCSDLVSSGLHIPLWNSGGSYGEDEGDIGFDPTKVTQVSWRPRAFIYKGFLTPEECDHLIKLGKVNLEKSMVADNESGKSVNSNVRTSSGSFLSRRQDAIVARIEKRIAAWTFLPEENGETIQILNYKVGQKYDAHFDYFHDKTNQQLGGHRMATALMYLADVAKGGETVFPNAEGKHLQPKDDGTWSDCAKNGLAVKPMKGDTLLFFSCHLNATTDPLSLHASCPVIEGEKWSATRWIHLRSFQRPTTAKEDNNPKDMTECGDYNVLCSHWASRGECQKNVAYMIGTADVPGYCRKSCHACSPTSKFAA</sequence>
<keyword evidence="6" id="KW-0479">Metal-binding</keyword>
<evidence type="ECO:0000256" key="12">
    <source>
        <dbReference type="ARBA" id="ARBA00023136"/>
    </source>
</evidence>
<dbReference type="InterPro" id="IPR045054">
    <property type="entry name" value="P4HA-like"/>
</dbReference>
<dbReference type="AlphaFoldDB" id="A0A0K9P078"/>
<keyword evidence="19" id="KW-1185">Reference proteome</keyword>
<dbReference type="GO" id="GO:0005789">
    <property type="term" value="C:endoplasmic reticulum membrane"/>
    <property type="evidence" value="ECO:0007669"/>
    <property type="project" value="UniProtKB-SubCell"/>
</dbReference>
<reference evidence="19" key="1">
    <citation type="journal article" date="2016" name="Nature">
        <title>The genome of the seagrass Zostera marina reveals angiosperm adaptation to the sea.</title>
        <authorList>
            <person name="Olsen J.L."/>
            <person name="Rouze P."/>
            <person name="Verhelst B."/>
            <person name="Lin Y.-C."/>
            <person name="Bayer T."/>
            <person name="Collen J."/>
            <person name="Dattolo E."/>
            <person name="De Paoli E."/>
            <person name="Dittami S."/>
            <person name="Maumus F."/>
            <person name="Michel G."/>
            <person name="Kersting A."/>
            <person name="Lauritano C."/>
            <person name="Lohaus R."/>
            <person name="Toepel M."/>
            <person name="Tonon T."/>
            <person name="Vanneste K."/>
            <person name="Amirebrahimi M."/>
            <person name="Brakel J."/>
            <person name="Bostroem C."/>
            <person name="Chovatia M."/>
            <person name="Grimwood J."/>
            <person name="Jenkins J.W."/>
            <person name="Jueterbock A."/>
            <person name="Mraz A."/>
            <person name="Stam W.T."/>
            <person name="Tice H."/>
            <person name="Bornberg-Bauer E."/>
            <person name="Green P.J."/>
            <person name="Pearson G.A."/>
            <person name="Procaccini G."/>
            <person name="Duarte C.M."/>
            <person name="Schmutz J."/>
            <person name="Reusch T.B.H."/>
            <person name="Van de Peer Y."/>
        </authorList>
    </citation>
    <scope>NUCLEOTIDE SEQUENCE [LARGE SCALE GENOMIC DNA]</scope>
    <source>
        <strain evidence="19">cv. Finnish</strain>
    </source>
</reference>
<keyword evidence="7" id="KW-0223">Dioxygenase</keyword>
<dbReference type="InterPro" id="IPR005123">
    <property type="entry name" value="Oxoglu/Fe-dep_dioxygenase_dom"/>
</dbReference>
<keyword evidence="10" id="KW-0560">Oxidoreductase</keyword>
<dbReference type="PANTHER" id="PTHR10869:SF222">
    <property type="entry name" value="PROCOLLAGEN-PROLINE 4-DIOXYGENASE"/>
    <property type="match status" value="1"/>
</dbReference>
<dbReference type="EC" id="1.14.11.2" evidence="4"/>
<dbReference type="OrthoDB" id="420380at2759"/>
<evidence type="ECO:0000313" key="19">
    <source>
        <dbReference type="Proteomes" id="UP000036987"/>
    </source>
</evidence>
<evidence type="ECO:0000256" key="7">
    <source>
        <dbReference type="ARBA" id="ARBA00022964"/>
    </source>
</evidence>
<evidence type="ECO:0000256" key="15">
    <source>
        <dbReference type="SAM" id="SignalP"/>
    </source>
</evidence>
<dbReference type="GO" id="GO:0004656">
    <property type="term" value="F:procollagen-proline 4-dioxygenase activity"/>
    <property type="evidence" value="ECO:0000318"/>
    <property type="project" value="GO_Central"/>
</dbReference>
<feature type="domain" description="Fe2OG dioxygenase" evidence="16">
    <location>
        <begin position="138"/>
        <end position="261"/>
    </location>
</feature>
<evidence type="ECO:0000259" key="16">
    <source>
        <dbReference type="PROSITE" id="PS51471"/>
    </source>
</evidence>
<dbReference type="Proteomes" id="UP000036987">
    <property type="component" value="Unassembled WGS sequence"/>
</dbReference>
<dbReference type="FunFam" id="2.60.120.620:FF:000002">
    <property type="entry name" value="Prolyl 4-hydroxylase 4"/>
    <property type="match status" value="1"/>
</dbReference>
<comment type="similarity">
    <text evidence="3">Belongs to the P4HA family.</text>
</comment>
<dbReference type="Pfam" id="PF13640">
    <property type="entry name" value="2OG-FeII_Oxy_3"/>
    <property type="match status" value="1"/>
</dbReference>
<comment type="catalytic activity">
    <reaction evidence="14">
        <text>L-prolyl-[collagen] + 2-oxoglutarate + O2 = trans-4-hydroxy-L-prolyl-[collagen] + succinate + CO2</text>
        <dbReference type="Rhea" id="RHEA:18945"/>
        <dbReference type="Rhea" id="RHEA-COMP:11676"/>
        <dbReference type="Rhea" id="RHEA-COMP:11680"/>
        <dbReference type="ChEBI" id="CHEBI:15379"/>
        <dbReference type="ChEBI" id="CHEBI:16526"/>
        <dbReference type="ChEBI" id="CHEBI:16810"/>
        <dbReference type="ChEBI" id="CHEBI:30031"/>
        <dbReference type="ChEBI" id="CHEBI:50342"/>
        <dbReference type="ChEBI" id="CHEBI:61965"/>
        <dbReference type="EC" id="1.14.11.2"/>
    </reaction>
</comment>
<evidence type="ECO:0000256" key="1">
    <source>
        <dbReference type="ARBA" id="ARBA00001961"/>
    </source>
</evidence>
<gene>
    <name evidence="18" type="ORF">ZOSMA_46G00650</name>
</gene>
<dbReference type="GO" id="GO:0031418">
    <property type="term" value="F:L-ascorbic acid binding"/>
    <property type="evidence" value="ECO:0007669"/>
    <property type="project" value="InterPro"/>
</dbReference>
<evidence type="ECO:0000256" key="3">
    <source>
        <dbReference type="ARBA" id="ARBA00006511"/>
    </source>
</evidence>
<dbReference type="PROSITE" id="PS51471">
    <property type="entry name" value="FE2OG_OXY"/>
    <property type="match status" value="1"/>
</dbReference>
<evidence type="ECO:0000256" key="11">
    <source>
        <dbReference type="ARBA" id="ARBA00023004"/>
    </source>
</evidence>
<dbReference type="GO" id="GO:0005783">
    <property type="term" value="C:endoplasmic reticulum"/>
    <property type="evidence" value="ECO:0000318"/>
    <property type="project" value="GO_Central"/>
</dbReference>
<keyword evidence="9" id="KW-1133">Transmembrane helix</keyword>
<protein>
    <recommendedName>
        <fullName evidence="4">procollagen-proline 4-dioxygenase</fullName>
        <ecNumber evidence="4">1.14.11.2</ecNumber>
    </recommendedName>
</protein>
<dbReference type="SMART" id="SM00702">
    <property type="entry name" value="P4Hc"/>
    <property type="match status" value="1"/>
</dbReference>
<dbReference type="PANTHER" id="PTHR10869">
    <property type="entry name" value="PROLYL 4-HYDROXYLASE ALPHA SUBUNIT"/>
    <property type="match status" value="1"/>
</dbReference>
<evidence type="ECO:0000256" key="5">
    <source>
        <dbReference type="ARBA" id="ARBA00022692"/>
    </source>
</evidence>
<dbReference type="Gene3D" id="2.60.120.620">
    <property type="entry name" value="q2cbj1_9rhob like domain"/>
    <property type="match status" value="1"/>
</dbReference>
<evidence type="ECO:0000256" key="10">
    <source>
        <dbReference type="ARBA" id="ARBA00023002"/>
    </source>
</evidence>
<evidence type="ECO:0000313" key="18">
    <source>
        <dbReference type="EMBL" id="KMZ62389.1"/>
    </source>
</evidence>
<keyword evidence="8" id="KW-0735">Signal-anchor</keyword>
<name>A0A0K9P078_ZOSMR</name>
<dbReference type="EMBL" id="LFYR01001368">
    <property type="protein sequence ID" value="KMZ62389.1"/>
    <property type="molecule type" value="Genomic_DNA"/>
</dbReference>
<dbReference type="InterPro" id="IPR044862">
    <property type="entry name" value="Pro_4_hyd_alph_FE2OG_OXY"/>
</dbReference>
<evidence type="ECO:0000256" key="2">
    <source>
        <dbReference type="ARBA" id="ARBA00004648"/>
    </source>
</evidence>